<protein>
    <submittedName>
        <fullName evidence="1">Uncharacterized protein</fullName>
    </submittedName>
</protein>
<sequence length="343" mass="38564">MFVFAYISKTRVILSVYESVMMDGSLILLLCYGDAGCRDVIAESAKKFVGIVNEVENLHQYVKKPREHALSSILVDSAKAHTTGGITPSDFISSLFRHFGVQNQPWLSGNGANLLVWKDIGFDVAHIFKNGKGCFTMTGPMNIQVKQRKLAVGRRKRTFLSARAQPEKVNNNAGVLQTVTEQNIYIMLRQKHPVKLEHVILNRHSFSKTVENLFALSFLVKDGEVSISVDQTGCHLISPKNPPASREVNSQFIFRLDFSDWKKMVGVVAEGEELMPHKKSFNPSVPAESTLLRYISETYWAKIRHQKMVVQAPSARELFTAKEFLEPSSPNGSSFFWVVDFGH</sequence>
<dbReference type="Proteomes" id="UP001060085">
    <property type="component" value="Linkage Group LG02"/>
</dbReference>
<evidence type="ECO:0000313" key="1">
    <source>
        <dbReference type="EMBL" id="KAI5675204.1"/>
    </source>
</evidence>
<evidence type="ECO:0000313" key="2">
    <source>
        <dbReference type="Proteomes" id="UP001060085"/>
    </source>
</evidence>
<gene>
    <name evidence="1" type="ORF">M9H77_06154</name>
</gene>
<keyword evidence="2" id="KW-1185">Reference proteome</keyword>
<name>A0ACC0BRG6_CATRO</name>
<comment type="caution">
    <text evidence="1">The sequence shown here is derived from an EMBL/GenBank/DDBJ whole genome shotgun (WGS) entry which is preliminary data.</text>
</comment>
<accession>A0ACC0BRG6</accession>
<reference evidence="2" key="1">
    <citation type="journal article" date="2023" name="Nat. Plants">
        <title>Single-cell RNA sequencing provides a high-resolution roadmap for understanding the multicellular compartmentation of specialized metabolism.</title>
        <authorList>
            <person name="Sun S."/>
            <person name="Shen X."/>
            <person name="Li Y."/>
            <person name="Li Y."/>
            <person name="Wang S."/>
            <person name="Li R."/>
            <person name="Zhang H."/>
            <person name="Shen G."/>
            <person name="Guo B."/>
            <person name="Wei J."/>
            <person name="Xu J."/>
            <person name="St-Pierre B."/>
            <person name="Chen S."/>
            <person name="Sun C."/>
        </authorList>
    </citation>
    <scope>NUCLEOTIDE SEQUENCE [LARGE SCALE GENOMIC DNA]</scope>
</reference>
<dbReference type="EMBL" id="CM044702">
    <property type="protein sequence ID" value="KAI5675204.1"/>
    <property type="molecule type" value="Genomic_DNA"/>
</dbReference>
<organism evidence="1 2">
    <name type="scientific">Catharanthus roseus</name>
    <name type="common">Madagascar periwinkle</name>
    <name type="synonym">Vinca rosea</name>
    <dbReference type="NCBI Taxonomy" id="4058"/>
    <lineage>
        <taxon>Eukaryota</taxon>
        <taxon>Viridiplantae</taxon>
        <taxon>Streptophyta</taxon>
        <taxon>Embryophyta</taxon>
        <taxon>Tracheophyta</taxon>
        <taxon>Spermatophyta</taxon>
        <taxon>Magnoliopsida</taxon>
        <taxon>eudicotyledons</taxon>
        <taxon>Gunneridae</taxon>
        <taxon>Pentapetalae</taxon>
        <taxon>asterids</taxon>
        <taxon>lamiids</taxon>
        <taxon>Gentianales</taxon>
        <taxon>Apocynaceae</taxon>
        <taxon>Rauvolfioideae</taxon>
        <taxon>Vinceae</taxon>
        <taxon>Catharanthinae</taxon>
        <taxon>Catharanthus</taxon>
    </lineage>
</organism>
<proteinExistence type="predicted"/>